<dbReference type="AlphaFoldDB" id="A0A136JGI2"/>
<dbReference type="InterPro" id="IPR051089">
    <property type="entry name" value="prtT"/>
</dbReference>
<feature type="compositionally biased region" description="Polar residues" evidence="7">
    <location>
        <begin position="110"/>
        <end position="125"/>
    </location>
</feature>
<organism evidence="9 10">
    <name type="scientific">Microdochium bolleyi</name>
    <dbReference type="NCBI Taxonomy" id="196109"/>
    <lineage>
        <taxon>Eukaryota</taxon>
        <taxon>Fungi</taxon>
        <taxon>Dikarya</taxon>
        <taxon>Ascomycota</taxon>
        <taxon>Pezizomycotina</taxon>
        <taxon>Sordariomycetes</taxon>
        <taxon>Xylariomycetidae</taxon>
        <taxon>Xylariales</taxon>
        <taxon>Microdochiaceae</taxon>
        <taxon>Microdochium</taxon>
    </lineage>
</organism>
<dbReference type="SMART" id="SM00906">
    <property type="entry name" value="Fungal_trans"/>
    <property type="match status" value="1"/>
</dbReference>
<keyword evidence="2" id="KW-0479">Metal-binding</keyword>
<evidence type="ECO:0000313" key="9">
    <source>
        <dbReference type="EMBL" id="KXJ96216.1"/>
    </source>
</evidence>
<dbReference type="InParanoid" id="A0A136JGI2"/>
<dbReference type="CDD" id="cd00067">
    <property type="entry name" value="GAL4"/>
    <property type="match status" value="1"/>
</dbReference>
<evidence type="ECO:0000256" key="7">
    <source>
        <dbReference type="SAM" id="MobiDB-lite"/>
    </source>
</evidence>
<comment type="subcellular location">
    <subcellularLocation>
        <location evidence="1">Nucleus</location>
    </subcellularLocation>
</comment>
<gene>
    <name evidence="9" type="ORF">Micbo1qcDRAFT_193015</name>
</gene>
<evidence type="ECO:0000256" key="2">
    <source>
        <dbReference type="ARBA" id="ARBA00022723"/>
    </source>
</evidence>
<dbReference type="PROSITE" id="PS00463">
    <property type="entry name" value="ZN2_CY6_FUNGAL_1"/>
    <property type="match status" value="1"/>
</dbReference>
<evidence type="ECO:0000256" key="6">
    <source>
        <dbReference type="ARBA" id="ARBA00023242"/>
    </source>
</evidence>
<feature type="region of interest" description="Disordered" evidence="7">
    <location>
        <begin position="1"/>
        <end position="33"/>
    </location>
</feature>
<dbReference type="PANTHER" id="PTHR31845:SF19">
    <property type="entry name" value="TRANSCRIPTION FACTOR DOMAIN-CONTAINING PROTEIN"/>
    <property type="match status" value="1"/>
</dbReference>
<feature type="region of interest" description="Disordered" evidence="7">
    <location>
        <begin position="531"/>
        <end position="590"/>
    </location>
</feature>
<dbReference type="SUPFAM" id="SSF57701">
    <property type="entry name" value="Zn2/Cys6 DNA-binding domain"/>
    <property type="match status" value="1"/>
</dbReference>
<dbReference type="GO" id="GO:0005634">
    <property type="term" value="C:nucleus"/>
    <property type="evidence" value="ECO:0007669"/>
    <property type="project" value="UniProtKB-SubCell"/>
</dbReference>
<dbReference type="GO" id="GO:0000976">
    <property type="term" value="F:transcription cis-regulatory region binding"/>
    <property type="evidence" value="ECO:0007669"/>
    <property type="project" value="TreeGrafter"/>
</dbReference>
<dbReference type="GO" id="GO:0008270">
    <property type="term" value="F:zinc ion binding"/>
    <property type="evidence" value="ECO:0007669"/>
    <property type="project" value="InterPro"/>
</dbReference>
<keyword evidence="5" id="KW-0804">Transcription</keyword>
<feature type="region of interest" description="Disordered" evidence="7">
    <location>
        <begin position="162"/>
        <end position="181"/>
    </location>
</feature>
<dbReference type="Proteomes" id="UP000070501">
    <property type="component" value="Unassembled WGS sequence"/>
</dbReference>
<keyword evidence="3" id="KW-0805">Transcription regulation</keyword>
<dbReference type="Pfam" id="PF00172">
    <property type="entry name" value="Zn_clus"/>
    <property type="match status" value="1"/>
</dbReference>
<dbReference type="OrthoDB" id="3163292at2759"/>
<dbReference type="InterPro" id="IPR007219">
    <property type="entry name" value="XnlR_reg_dom"/>
</dbReference>
<dbReference type="PROSITE" id="PS50048">
    <property type="entry name" value="ZN2_CY6_FUNGAL_2"/>
    <property type="match status" value="1"/>
</dbReference>
<dbReference type="SMART" id="SM00066">
    <property type="entry name" value="GAL4"/>
    <property type="match status" value="1"/>
</dbReference>
<proteinExistence type="predicted"/>
<evidence type="ECO:0000256" key="1">
    <source>
        <dbReference type="ARBA" id="ARBA00004123"/>
    </source>
</evidence>
<dbReference type="InterPro" id="IPR036864">
    <property type="entry name" value="Zn2-C6_fun-type_DNA-bd_sf"/>
</dbReference>
<reference evidence="10" key="1">
    <citation type="submission" date="2016-02" db="EMBL/GenBank/DDBJ databases">
        <title>Draft genome sequence of Microdochium bolleyi, a fungal endophyte of beachgrass.</title>
        <authorList>
            <consortium name="DOE Joint Genome Institute"/>
            <person name="David A.S."/>
            <person name="May G."/>
            <person name="Haridas S."/>
            <person name="Lim J."/>
            <person name="Wang M."/>
            <person name="Labutti K."/>
            <person name="Lipzen A."/>
            <person name="Barry K."/>
            <person name="Grigoriev I.V."/>
        </authorList>
    </citation>
    <scope>NUCLEOTIDE SEQUENCE [LARGE SCALE GENOMIC DNA]</scope>
    <source>
        <strain evidence="10">J235TASD1</strain>
    </source>
</reference>
<keyword evidence="10" id="KW-1185">Reference proteome</keyword>
<dbReference type="GO" id="GO:0006351">
    <property type="term" value="P:DNA-templated transcription"/>
    <property type="evidence" value="ECO:0007669"/>
    <property type="project" value="InterPro"/>
</dbReference>
<sequence length="636" mass="69780">MQSTNHGGTQSLPTVHTPQHAGQVTPGSARLGTTTGSNACLACRKIKMKCMPSSQDPNKCRRCSTKSLDCVFQEHRRGRKPGTRIAIRKRPVRQSHNSVPTTDAHDGTEGRQSATSSSRGQSVQDNADWQTGALQPSGLLEHAATHGQFSLRNILNAVDHPPVPPVSSVRKETSSPAIPPEDPIKLGLTSLSVASDLFSSFMLKQNPFINQLDPKLHTLGYVRQRSSFLTSAVLAVAAKGTDPPLYERLIDHAEDLLTTSFRQGYKSTETVQAVMVLTYWKKPEDNRAWISLGYAVRMGMELGWHRLPRYPASGGTTLRSDLSRLEARNIQRTWYILFVYDRSMSLQTGKPWMIERSNFIESIEAWCQDPSATPGDQLLGAFVTLRLLSSEVLKLLGPRSASNDGGHAHLLDSFLAILKGRIDEWEIDLHLAAFWTTFSSAIEMLRLICRHSEHAHLAQDSVHVMTAYCAKFLIKLLLSSSPSVTEPIEAEVMQAIEMAALTLSQSVPSPAHASCTMQASFLRKITSNYVAKQTERRHRRSARPDGLSSNLGGNTGGQREDPSTGQHIVPTAGNRSWDAASTPSTMTSPYAVDMQAGSAPRAGDGEHLFVDHNFSGLDAVFADNVNWTNIFPIAEV</sequence>
<dbReference type="Pfam" id="PF04082">
    <property type="entry name" value="Fungal_trans"/>
    <property type="match status" value="1"/>
</dbReference>
<feature type="compositionally biased region" description="Basic residues" evidence="7">
    <location>
        <begin position="81"/>
        <end position="93"/>
    </location>
</feature>
<evidence type="ECO:0000256" key="4">
    <source>
        <dbReference type="ARBA" id="ARBA00023125"/>
    </source>
</evidence>
<accession>A0A136JGI2</accession>
<dbReference type="Gene3D" id="4.10.240.10">
    <property type="entry name" value="Zn(2)-C6 fungal-type DNA-binding domain"/>
    <property type="match status" value="1"/>
</dbReference>
<feature type="domain" description="Zn(2)-C6 fungal-type" evidence="8">
    <location>
        <begin position="39"/>
        <end position="72"/>
    </location>
</feature>
<protein>
    <recommendedName>
        <fullName evidence="8">Zn(2)-C6 fungal-type domain-containing protein</fullName>
    </recommendedName>
</protein>
<dbReference type="STRING" id="196109.A0A136JGI2"/>
<keyword evidence="4" id="KW-0238">DNA-binding</keyword>
<evidence type="ECO:0000259" key="8">
    <source>
        <dbReference type="PROSITE" id="PS50048"/>
    </source>
</evidence>
<keyword evidence="6" id="KW-0539">Nucleus</keyword>
<dbReference type="InterPro" id="IPR001138">
    <property type="entry name" value="Zn2Cys6_DnaBD"/>
</dbReference>
<feature type="compositionally biased region" description="Polar residues" evidence="7">
    <location>
        <begin position="579"/>
        <end position="588"/>
    </location>
</feature>
<feature type="region of interest" description="Disordered" evidence="7">
    <location>
        <begin position="81"/>
        <end position="125"/>
    </location>
</feature>
<dbReference type="PANTHER" id="PTHR31845">
    <property type="entry name" value="FINGER DOMAIN PROTEIN, PUTATIVE-RELATED"/>
    <property type="match status" value="1"/>
</dbReference>
<dbReference type="EMBL" id="KQ964246">
    <property type="protein sequence ID" value="KXJ96216.1"/>
    <property type="molecule type" value="Genomic_DNA"/>
</dbReference>
<evidence type="ECO:0000256" key="3">
    <source>
        <dbReference type="ARBA" id="ARBA00023015"/>
    </source>
</evidence>
<dbReference type="GO" id="GO:0000981">
    <property type="term" value="F:DNA-binding transcription factor activity, RNA polymerase II-specific"/>
    <property type="evidence" value="ECO:0007669"/>
    <property type="project" value="InterPro"/>
</dbReference>
<dbReference type="CDD" id="cd12148">
    <property type="entry name" value="fungal_TF_MHR"/>
    <property type="match status" value="1"/>
</dbReference>
<evidence type="ECO:0000256" key="5">
    <source>
        <dbReference type="ARBA" id="ARBA00023163"/>
    </source>
</evidence>
<evidence type="ECO:0000313" key="10">
    <source>
        <dbReference type="Proteomes" id="UP000070501"/>
    </source>
</evidence>
<name>A0A136JGI2_9PEZI</name>